<organism evidence="6">
    <name type="scientific">viral metagenome</name>
    <dbReference type="NCBI Taxonomy" id="1070528"/>
    <lineage>
        <taxon>unclassified sequences</taxon>
        <taxon>metagenomes</taxon>
        <taxon>organismal metagenomes</taxon>
    </lineage>
</organism>
<reference evidence="6" key="1">
    <citation type="submission" date="2020-03" db="EMBL/GenBank/DDBJ databases">
        <title>The deep terrestrial virosphere.</title>
        <authorList>
            <person name="Holmfeldt K."/>
            <person name="Nilsson E."/>
            <person name="Simone D."/>
            <person name="Lopez-Fernandez M."/>
            <person name="Wu X."/>
            <person name="de Brujin I."/>
            <person name="Lundin D."/>
            <person name="Andersson A."/>
            <person name="Bertilsson S."/>
            <person name="Dopson M."/>
        </authorList>
    </citation>
    <scope>NUCLEOTIDE SEQUENCE</scope>
    <source>
        <strain evidence="6">MM415B03207</strain>
    </source>
</reference>
<dbReference type="Gene3D" id="3.20.20.70">
    <property type="entry name" value="Aldolase class I"/>
    <property type="match status" value="1"/>
</dbReference>
<sequence length="267" mass="30591">MKKPWWEKRGMREVEPSEEDYERMMHRLIIDITYKCNLGCNNCNTACGIAPTDDHMTVEQIQKFVQESDAQGWRWNSILLEGGEPTLHPDLFEILDTLRAGSSTGRLSVLGITTNGYGEGFPERLRLLKKRYPALYIRNTAKTGRHVKDHECFYVSPMDVGMDYGQWQRGCSMPFRCGLALTPYGFYPCSQGAAMDRIFDTDQGVKSFKDVVDWGPQRLLEYWLNNDMCADCGRLHAAISPYELISERWANALFRSRTIGAGKPCEY</sequence>
<dbReference type="InterPro" id="IPR007197">
    <property type="entry name" value="rSAM"/>
</dbReference>
<gene>
    <name evidence="6" type="ORF">MM415B03207_0011</name>
</gene>
<dbReference type="SFLD" id="SFLDS00029">
    <property type="entry name" value="Radical_SAM"/>
    <property type="match status" value="1"/>
</dbReference>
<dbReference type="InterPro" id="IPR058240">
    <property type="entry name" value="rSAM_sf"/>
</dbReference>
<evidence type="ECO:0000256" key="2">
    <source>
        <dbReference type="ARBA" id="ARBA00022723"/>
    </source>
</evidence>
<dbReference type="GO" id="GO:0046872">
    <property type="term" value="F:metal ion binding"/>
    <property type="evidence" value="ECO:0007669"/>
    <property type="project" value="UniProtKB-KW"/>
</dbReference>
<keyword evidence="1" id="KW-0949">S-adenosyl-L-methionine</keyword>
<evidence type="ECO:0000256" key="3">
    <source>
        <dbReference type="ARBA" id="ARBA00023004"/>
    </source>
</evidence>
<dbReference type="Pfam" id="PF04055">
    <property type="entry name" value="Radical_SAM"/>
    <property type="match status" value="1"/>
</dbReference>
<evidence type="ECO:0000313" key="6">
    <source>
        <dbReference type="EMBL" id="QJA92023.1"/>
    </source>
</evidence>
<keyword evidence="4" id="KW-0411">Iron-sulfur</keyword>
<dbReference type="AlphaFoldDB" id="A0A6M3LC21"/>
<dbReference type="InterPro" id="IPR013785">
    <property type="entry name" value="Aldolase_TIM"/>
</dbReference>
<dbReference type="PANTHER" id="PTHR11228:SF7">
    <property type="entry name" value="PQQA PEPTIDE CYCLASE"/>
    <property type="match status" value="1"/>
</dbReference>
<name>A0A6M3LC21_9ZZZZ</name>
<dbReference type="InterPro" id="IPR050377">
    <property type="entry name" value="Radical_SAM_PqqE_MftC-like"/>
</dbReference>
<dbReference type="PANTHER" id="PTHR11228">
    <property type="entry name" value="RADICAL SAM DOMAIN PROTEIN"/>
    <property type="match status" value="1"/>
</dbReference>
<proteinExistence type="predicted"/>
<dbReference type="SUPFAM" id="SSF102114">
    <property type="entry name" value="Radical SAM enzymes"/>
    <property type="match status" value="1"/>
</dbReference>
<accession>A0A6M3LC21</accession>
<dbReference type="SFLD" id="SFLDG01067">
    <property type="entry name" value="SPASM/twitch_domain_containing"/>
    <property type="match status" value="1"/>
</dbReference>
<evidence type="ECO:0000256" key="1">
    <source>
        <dbReference type="ARBA" id="ARBA00022691"/>
    </source>
</evidence>
<dbReference type="GO" id="GO:0051536">
    <property type="term" value="F:iron-sulfur cluster binding"/>
    <property type="evidence" value="ECO:0007669"/>
    <property type="project" value="UniProtKB-KW"/>
</dbReference>
<protein>
    <submittedName>
        <fullName evidence="6">Putative radical SAM superfamily protein</fullName>
    </submittedName>
</protein>
<dbReference type="GO" id="GO:0003824">
    <property type="term" value="F:catalytic activity"/>
    <property type="evidence" value="ECO:0007669"/>
    <property type="project" value="InterPro"/>
</dbReference>
<evidence type="ECO:0000256" key="4">
    <source>
        <dbReference type="ARBA" id="ARBA00023014"/>
    </source>
</evidence>
<evidence type="ECO:0000259" key="5">
    <source>
        <dbReference type="Pfam" id="PF04055"/>
    </source>
</evidence>
<keyword evidence="2" id="KW-0479">Metal-binding</keyword>
<feature type="domain" description="Radical SAM core" evidence="5">
    <location>
        <begin position="32"/>
        <end position="130"/>
    </location>
</feature>
<dbReference type="EMBL" id="MT143031">
    <property type="protein sequence ID" value="QJA92023.1"/>
    <property type="molecule type" value="Genomic_DNA"/>
</dbReference>
<keyword evidence="3" id="KW-0408">Iron</keyword>